<dbReference type="AlphaFoldDB" id="A0A371DCV2"/>
<protein>
    <recommendedName>
        <fullName evidence="4">Zinc-finger domain-containing protein</fullName>
    </recommendedName>
</protein>
<reference evidence="2 3" key="1">
    <citation type="journal article" date="2018" name="Biotechnol. Biofuels">
        <title>Integrative visual omics of the white-rot fungus Polyporus brumalis exposes the biotechnological potential of its oxidative enzymes for delignifying raw plant biomass.</title>
        <authorList>
            <person name="Miyauchi S."/>
            <person name="Rancon A."/>
            <person name="Drula E."/>
            <person name="Hage H."/>
            <person name="Chaduli D."/>
            <person name="Favel A."/>
            <person name="Grisel S."/>
            <person name="Henrissat B."/>
            <person name="Herpoel-Gimbert I."/>
            <person name="Ruiz-Duenas F.J."/>
            <person name="Chevret D."/>
            <person name="Hainaut M."/>
            <person name="Lin J."/>
            <person name="Wang M."/>
            <person name="Pangilinan J."/>
            <person name="Lipzen A."/>
            <person name="Lesage-Meessen L."/>
            <person name="Navarro D."/>
            <person name="Riley R."/>
            <person name="Grigoriev I.V."/>
            <person name="Zhou S."/>
            <person name="Raouche S."/>
            <person name="Rosso M.N."/>
        </authorList>
    </citation>
    <scope>NUCLEOTIDE SEQUENCE [LARGE SCALE GENOMIC DNA]</scope>
    <source>
        <strain evidence="2 3">BRFM 1820</strain>
    </source>
</reference>
<evidence type="ECO:0008006" key="4">
    <source>
        <dbReference type="Google" id="ProtNLM"/>
    </source>
</evidence>
<name>A0A371DCV2_9APHY</name>
<accession>A0A371DCV2</accession>
<evidence type="ECO:0000313" key="2">
    <source>
        <dbReference type="EMBL" id="RDX50330.1"/>
    </source>
</evidence>
<feature type="compositionally biased region" description="Low complexity" evidence="1">
    <location>
        <begin position="31"/>
        <end position="41"/>
    </location>
</feature>
<evidence type="ECO:0000256" key="1">
    <source>
        <dbReference type="SAM" id="MobiDB-lite"/>
    </source>
</evidence>
<gene>
    <name evidence="2" type="ORF">OH76DRAFT_471317</name>
</gene>
<dbReference type="EMBL" id="KZ857400">
    <property type="protein sequence ID" value="RDX50330.1"/>
    <property type="molecule type" value="Genomic_DNA"/>
</dbReference>
<feature type="region of interest" description="Disordered" evidence="1">
    <location>
        <begin position="22"/>
        <end position="49"/>
    </location>
</feature>
<dbReference type="OrthoDB" id="2747179at2759"/>
<keyword evidence="3" id="KW-1185">Reference proteome</keyword>
<sequence length="158" mass="17418">MSQEPEQASAFETYRSLLDRHPLLRVRSRPESSSLAPPSSAVNGSSSTTQVADIDLRPLKQAAIMTYLSDNTRQICQYELPGGGECRDKNCENVHLSRLSAVEPSDEDTAQYLCSSLPGGQRYGVKVFMKALDVARLSQPTMPFDARVQEALSRLGLR</sequence>
<dbReference type="Proteomes" id="UP000256964">
    <property type="component" value="Unassembled WGS sequence"/>
</dbReference>
<evidence type="ECO:0000313" key="3">
    <source>
        <dbReference type="Proteomes" id="UP000256964"/>
    </source>
</evidence>
<proteinExistence type="predicted"/>
<organism evidence="2 3">
    <name type="scientific">Lentinus brumalis</name>
    <dbReference type="NCBI Taxonomy" id="2498619"/>
    <lineage>
        <taxon>Eukaryota</taxon>
        <taxon>Fungi</taxon>
        <taxon>Dikarya</taxon>
        <taxon>Basidiomycota</taxon>
        <taxon>Agaricomycotina</taxon>
        <taxon>Agaricomycetes</taxon>
        <taxon>Polyporales</taxon>
        <taxon>Polyporaceae</taxon>
        <taxon>Lentinus</taxon>
    </lineage>
</organism>